<evidence type="ECO:0000313" key="3">
    <source>
        <dbReference type="Proteomes" id="UP000223606"/>
    </source>
</evidence>
<name>A0A2C9D6V5_9HYPH</name>
<gene>
    <name evidence="2" type="ORF">HDIA_1940</name>
</gene>
<dbReference type="RefSeq" id="WP_099555986.1">
    <property type="nucleotide sequence ID" value="NZ_LT960614.1"/>
</dbReference>
<keyword evidence="1" id="KW-0732">Signal</keyword>
<organism evidence="2 3">
    <name type="scientific">Hartmannibacter diazotrophicus</name>
    <dbReference type="NCBI Taxonomy" id="1482074"/>
    <lineage>
        <taxon>Bacteria</taxon>
        <taxon>Pseudomonadati</taxon>
        <taxon>Pseudomonadota</taxon>
        <taxon>Alphaproteobacteria</taxon>
        <taxon>Hyphomicrobiales</taxon>
        <taxon>Pleomorphomonadaceae</taxon>
        <taxon>Hartmannibacter</taxon>
    </lineage>
</organism>
<dbReference type="EMBL" id="LT960614">
    <property type="protein sequence ID" value="SON55481.1"/>
    <property type="molecule type" value="Genomic_DNA"/>
</dbReference>
<dbReference type="AlphaFoldDB" id="A0A2C9D6V5"/>
<dbReference type="KEGG" id="hdi:HDIA_1940"/>
<proteinExistence type="predicted"/>
<keyword evidence="3" id="KW-1185">Reference proteome</keyword>
<reference evidence="3" key="1">
    <citation type="submission" date="2017-09" db="EMBL/GenBank/DDBJ databases">
        <title>Genome sequence of Nannocystis excedens DSM 71.</title>
        <authorList>
            <person name="Blom J."/>
        </authorList>
    </citation>
    <scope>NUCLEOTIDE SEQUENCE [LARGE SCALE GENOMIC DNA]</scope>
    <source>
        <strain evidence="3">type strain: E19</strain>
    </source>
</reference>
<feature type="chain" id="PRO_5012609602" evidence="1">
    <location>
        <begin position="30"/>
        <end position="129"/>
    </location>
</feature>
<sequence>MSATRPFAARIAAAAAVAAVVTAAGFAYAGARDTGAAGALYAAGAGFHQTIGTTHAIGTFTTAGNACAMTMVVGAADLEDALVQPARVAFSLPSGQQAAVETQDGSSLTFTCAKDAGSVRIAKVQPGAI</sequence>
<protein>
    <submittedName>
        <fullName evidence="2">Uncharacterized protein</fullName>
    </submittedName>
</protein>
<evidence type="ECO:0000256" key="1">
    <source>
        <dbReference type="SAM" id="SignalP"/>
    </source>
</evidence>
<evidence type="ECO:0000313" key="2">
    <source>
        <dbReference type="EMBL" id="SON55481.1"/>
    </source>
</evidence>
<accession>A0A2C9D6V5</accession>
<dbReference type="Proteomes" id="UP000223606">
    <property type="component" value="Chromosome 1"/>
</dbReference>
<feature type="signal peptide" evidence="1">
    <location>
        <begin position="1"/>
        <end position="29"/>
    </location>
</feature>